<dbReference type="PANTHER" id="PTHR30136:SF35">
    <property type="entry name" value="HTH-TYPE TRANSCRIPTIONAL REGULATOR RV1719"/>
    <property type="match status" value="1"/>
</dbReference>
<dbReference type="InterPro" id="IPR036390">
    <property type="entry name" value="WH_DNA-bd_sf"/>
</dbReference>
<sequence>MKKQNGSQALERGLGILEAVAEAPPEGLRLTEIAAMCELEQPTAHRLVAALERAGYLARVGDSRRLRLGLRLFQLGSIGGEAGGLADVARPALIRLAAATGDCMFLMVRSGLDAVCLDRQDATYTIHSLTGHVGGATPLGLGTGSMTILAHLPEAERHEVREANRERIRALRHDVPSEAELALVRDRGFYREVNRSVAGIVGAAVPILTPRRRPIAAIAIGATEARLPDERLPAVIEMMQIEARRIEAELNASPSVLASS</sequence>
<dbReference type="InterPro" id="IPR005471">
    <property type="entry name" value="Tscrpt_reg_IclR_N"/>
</dbReference>
<evidence type="ECO:0000313" key="6">
    <source>
        <dbReference type="EMBL" id="MCS0496911.1"/>
    </source>
</evidence>
<dbReference type="SUPFAM" id="SSF46785">
    <property type="entry name" value="Winged helix' DNA-binding domain"/>
    <property type="match status" value="1"/>
</dbReference>
<evidence type="ECO:0000256" key="1">
    <source>
        <dbReference type="ARBA" id="ARBA00023015"/>
    </source>
</evidence>
<keyword evidence="2" id="KW-0238">DNA-binding</keyword>
<feature type="domain" description="HTH iclR-type" evidence="4">
    <location>
        <begin position="7"/>
        <end position="70"/>
    </location>
</feature>
<dbReference type="GO" id="GO:0003700">
    <property type="term" value="F:DNA-binding transcription factor activity"/>
    <property type="evidence" value="ECO:0007669"/>
    <property type="project" value="TreeGrafter"/>
</dbReference>
<dbReference type="RefSeq" id="WP_258734069.1">
    <property type="nucleotide sequence ID" value="NZ_JANTHZ010000008.1"/>
</dbReference>
<dbReference type="SMART" id="SM00346">
    <property type="entry name" value="HTH_ICLR"/>
    <property type="match status" value="1"/>
</dbReference>
<dbReference type="GO" id="GO:0003677">
    <property type="term" value="F:DNA binding"/>
    <property type="evidence" value="ECO:0007669"/>
    <property type="project" value="UniProtKB-KW"/>
</dbReference>
<dbReference type="InterPro" id="IPR029016">
    <property type="entry name" value="GAF-like_dom_sf"/>
</dbReference>
<feature type="domain" description="IclR-ED" evidence="5">
    <location>
        <begin position="71"/>
        <end position="252"/>
    </location>
</feature>
<evidence type="ECO:0000313" key="7">
    <source>
        <dbReference type="Proteomes" id="UP001151088"/>
    </source>
</evidence>
<dbReference type="AlphaFoldDB" id="A0A9X2T557"/>
<dbReference type="Pfam" id="PF01614">
    <property type="entry name" value="IclR_C"/>
    <property type="match status" value="1"/>
</dbReference>
<evidence type="ECO:0000259" key="4">
    <source>
        <dbReference type="PROSITE" id="PS51077"/>
    </source>
</evidence>
<evidence type="ECO:0000256" key="2">
    <source>
        <dbReference type="ARBA" id="ARBA00023125"/>
    </source>
</evidence>
<dbReference type="EMBL" id="JANTHZ010000008">
    <property type="protein sequence ID" value="MCS0496911.1"/>
    <property type="molecule type" value="Genomic_DNA"/>
</dbReference>
<comment type="caution">
    <text evidence="6">The sequence shown here is derived from an EMBL/GenBank/DDBJ whole genome shotgun (WGS) entry which is preliminary data.</text>
</comment>
<dbReference type="PANTHER" id="PTHR30136">
    <property type="entry name" value="HELIX-TURN-HELIX TRANSCRIPTIONAL REGULATOR, ICLR FAMILY"/>
    <property type="match status" value="1"/>
</dbReference>
<evidence type="ECO:0000256" key="3">
    <source>
        <dbReference type="ARBA" id="ARBA00023163"/>
    </source>
</evidence>
<proteinExistence type="predicted"/>
<organism evidence="6 7">
    <name type="scientific">Ancylobacter mangrovi</name>
    <dbReference type="NCBI Taxonomy" id="2972472"/>
    <lineage>
        <taxon>Bacteria</taxon>
        <taxon>Pseudomonadati</taxon>
        <taxon>Pseudomonadota</taxon>
        <taxon>Alphaproteobacteria</taxon>
        <taxon>Hyphomicrobiales</taxon>
        <taxon>Xanthobacteraceae</taxon>
        <taxon>Ancylobacter</taxon>
    </lineage>
</organism>
<dbReference type="PROSITE" id="PS51077">
    <property type="entry name" value="HTH_ICLR"/>
    <property type="match status" value="1"/>
</dbReference>
<evidence type="ECO:0000259" key="5">
    <source>
        <dbReference type="PROSITE" id="PS51078"/>
    </source>
</evidence>
<dbReference type="InterPro" id="IPR014757">
    <property type="entry name" value="Tscrpt_reg_IclR_C"/>
</dbReference>
<dbReference type="InterPro" id="IPR050707">
    <property type="entry name" value="HTH_MetabolicPath_Reg"/>
</dbReference>
<dbReference type="InterPro" id="IPR036388">
    <property type="entry name" value="WH-like_DNA-bd_sf"/>
</dbReference>
<dbReference type="Pfam" id="PF09339">
    <property type="entry name" value="HTH_IclR"/>
    <property type="match status" value="1"/>
</dbReference>
<protein>
    <submittedName>
        <fullName evidence="6">IclR family transcriptional regulator</fullName>
    </submittedName>
</protein>
<name>A0A9X2T557_9HYPH</name>
<dbReference type="Gene3D" id="1.10.10.10">
    <property type="entry name" value="Winged helix-like DNA-binding domain superfamily/Winged helix DNA-binding domain"/>
    <property type="match status" value="1"/>
</dbReference>
<keyword evidence="3" id="KW-0804">Transcription</keyword>
<gene>
    <name evidence="6" type="ORF">NVS89_17635</name>
</gene>
<keyword evidence="7" id="KW-1185">Reference proteome</keyword>
<keyword evidence="1" id="KW-0805">Transcription regulation</keyword>
<dbReference type="PROSITE" id="PS51078">
    <property type="entry name" value="ICLR_ED"/>
    <property type="match status" value="1"/>
</dbReference>
<dbReference type="GO" id="GO:0045892">
    <property type="term" value="P:negative regulation of DNA-templated transcription"/>
    <property type="evidence" value="ECO:0007669"/>
    <property type="project" value="TreeGrafter"/>
</dbReference>
<dbReference type="SUPFAM" id="SSF55781">
    <property type="entry name" value="GAF domain-like"/>
    <property type="match status" value="1"/>
</dbReference>
<reference evidence="6" key="1">
    <citation type="submission" date="2022-08" db="EMBL/GenBank/DDBJ databases">
        <authorList>
            <person name="Li F."/>
        </authorList>
    </citation>
    <scope>NUCLEOTIDE SEQUENCE</scope>
    <source>
        <strain evidence="6">MQZ15Z-1</strain>
    </source>
</reference>
<accession>A0A9X2T557</accession>
<dbReference type="Proteomes" id="UP001151088">
    <property type="component" value="Unassembled WGS sequence"/>
</dbReference>
<dbReference type="Gene3D" id="3.30.450.40">
    <property type="match status" value="1"/>
</dbReference>